<dbReference type="GO" id="GO:0051082">
    <property type="term" value="F:unfolded protein binding"/>
    <property type="evidence" value="ECO:0007669"/>
    <property type="project" value="InterPro"/>
</dbReference>
<dbReference type="PRINTS" id="PR00625">
    <property type="entry name" value="JDOMAIN"/>
</dbReference>
<evidence type="ECO:0000259" key="1">
    <source>
        <dbReference type="PROSITE" id="PS50076"/>
    </source>
</evidence>
<dbReference type="SMART" id="SM00271">
    <property type="entry name" value="DnaJ"/>
    <property type="match status" value="1"/>
</dbReference>
<feature type="domain" description="J" evidence="1">
    <location>
        <begin position="3"/>
        <end position="64"/>
    </location>
</feature>
<dbReference type="PROSITE" id="PS50076">
    <property type="entry name" value="DNAJ_2"/>
    <property type="match status" value="1"/>
</dbReference>
<dbReference type="InterPro" id="IPR036410">
    <property type="entry name" value="HSP_DnaJ_Cys-rich_dom_sf"/>
</dbReference>
<dbReference type="Pfam" id="PF00226">
    <property type="entry name" value="DnaJ"/>
    <property type="match status" value="1"/>
</dbReference>
<protein>
    <recommendedName>
        <fullName evidence="1">J domain-containing protein</fullName>
    </recommendedName>
</protein>
<dbReference type="EMBL" id="MN740716">
    <property type="protein sequence ID" value="QHS80705.1"/>
    <property type="molecule type" value="Genomic_DNA"/>
</dbReference>
<organism evidence="2">
    <name type="scientific">viral metagenome</name>
    <dbReference type="NCBI Taxonomy" id="1070528"/>
    <lineage>
        <taxon>unclassified sequences</taxon>
        <taxon>metagenomes</taxon>
        <taxon>organismal metagenomes</taxon>
    </lineage>
</organism>
<dbReference type="InterPro" id="IPR036869">
    <property type="entry name" value="J_dom_sf"/>
</dbReference>
<dbReference type="Gene3D" id="2.10.230.10">
    <property type="entry name" value="Heat shock protein DnaJ, cysteine-rich domain"/>
    <property type="match status" value="1"/>
</dbReference>
<dbReference type="Gene3D" id="1.10.287.110">
    <property type="entry name" value="DnaJ domain"/>
    <property type="match status" value="1"/>
</dbReference>
<proteinExistence type="predicted"/>
<accession>A0A6C0AN33</accession>
<dbReference type="InterPro" id="IPR044713">
    <property type="entry name" value="DNJA1/2-like"/>
</dbReference>
<dbReference type="GO" id="GO:0030544">
    <property type="term" value="F:Hsp70 protein binding"/>
    <property type="evidence" value="ECO:0007669"/>
    <property type="project" value="InterPro"/>
</dbReference>
<name>A0A6C0AN33_9ZZZZ</name>
<dbReference type="SUPFAM" id="SSF46565">
    <property type="entry name" value="Chaperone J-domain"/>
    <property type="match status" value="1"/>
</dbReference>
<sequence length="328" mass="38015">MSDYYDILGISKSANDDEIKNAYRKLAKTHHPDKGGDKSKFQEIQTAYETLSDINKRNNYNNSSSQNQNTFQFPFQFDHPFFKHHNKNNTSKKNDHIYNCYISLKDVYTGIQKKFRVSRNKICNNCKQICNNCNGNGKLIYNQQLGPFIQRVEHNCSNCNSTGIKTTVDCEICDNKRYITEENIFDVNIKPGIESGTKITFSDWGEQPTRNNEIPGSFIVNIIINQHPEFIRNKLNLIWKTKISLRDSIIGKNIIIPHFIKPIELNTKGFGIINPNQEYIIYNSGLIDEKGNQGNLHVQFNIEYKECNFNDEQINILRSTFDQVNFTS</sequence>
<dbReference type="InterPro" id="IPR001623">
    <property type="entry name" value="DnaJ_domain"/>
</dbReference>
<dbReference type="GO" id="GO:0006457">
    <property type="term" value="P:protein folding"/>
    <property type="evidence" value="ECO:0007669"/>
    <property type="project" value="InterPro"/>
</dbReference>
<dbReference type="AlphaFoldDB" id="A0A6C0AN33"/>
<dbReference type="InterPro" id="IPR008971">
    <property type="entry name" value="HSP40/DnaJ_pept-bd"/>
</dbReference>
<dbReference type="Pfam" id="PF01556">
    <property type="entry name" value="DnaJ_C"/>
    <property type="match status" value="1"/>
</dbReference>
<evidence type="ECO:0000313" key="2">
    <source>
        <dbReference type="EMBL" id="QHS80705.1"/>
    </source>
</evidence>
<dbReference type="SUPFAM" id="SSF57938">
    <property type="entry name" value="DnaJ/Hsp40 cysteine-rich domain"/>
    <property type="match status" value="1"/>
</dbReference>
<reference evidence="2" key="1">
    <citation type="journal article" date="2020" name="Nature">
        <title>Giant virus diversity and host interactions through global metagenomics.</title>
        <authorList>
            <person name="Schulz F."/>
            <person name="Roux S."/>
            <person name="Paez-Espino D."/>
            <person name="Jungbluth S."/>
            <person name="Walsh D.A."/>
            <person name="Denef V.J."/>
            <person name="McMahon K.D."/>
            <person name="Konstantinidis K.T."/>
            <person name="Eloe-Fadrosh E.A."/>
            <person name="Kyrpides N.C."/>
            <person name="Woyke T."/>
        </authorList>
    </citation>
    <scope>NUCLEOTIDE SEQUENCE</scope>
    <source>
        <strain evidence="2">GVMAG-S-1091796-13</strain>
    </source>
</reference>
<dbReference type="InterPro" id="IPR002939">
    <property type="entry name" value="DnaJ_C"/>
</dbReference>
<dbReference type="CDD" id="cd06257">
    <property type="entry name" value="DnaJ"/>
    <property type="match status" value="1"/>
</dbReference>
<dbReference type="PROSITE" id="PS00636">
    <property type="entry name" value="DNAJ_1"/>
    <property type="match status" value="1"/>
</dbReference>
<dbReference type="InterPro" id="IPR018253">
    <property type="entry name" value="DnaJ_domain_CS"/>
</dbReference>
<dbReference type="SUPFAM" id="SSF49493">
    <property type="entry name" value="HSP40/DnaJ peptide-binding domain"/>
    <property type="match status" value="1"/>
</dbReference>
<dbReference type="PANTHER" id="PTHR43888">
    <property type="entry name" value="DNAJ-LIKE-2, ISOFORM A-RELATED"/>
    <property type="match status" value="1"/>
</dbReference>
<dbReference type="Gene3D" id="2.60.260.20">
    <property type="entry name" value="Urease metallochaperone UreE, N-terminal domain"/>
    <property type="match status" value="2"/>
</dbReference>